<evidence type="ECO:0000256" key="1">
    <source>
        <dbReference type="ARBA" id="ARBA00022723"/>
    </source>
</evidence>
<sequence>MEPIDEEAEFDIGFDVNGSETNAADDVEVSINGGTDTTGIQEGDEASPANKGVRKKRRLTSSVWHHFRILPQKPNEKLHCECKKCGKKYLARSENGTADLKAALFALYDEYLLASPSNSGQVSSSCFSGSNNEHRRETEGSHTSTLMMVKLDELNLEELTRDIMNLNINNGGGVPLIEGGSSNTT</sequence>
<keyword evidence="1" id="KW-0479">Metal-binding</keyword>
<dbReference type="GO" id="GO:0008270">
    <property type="term" value="F:zinc ion binding"/>
    <property type="evidence" value="ECO:0007669"/>
    <property type="project" value="UniProtKB-KW"/>
</dbReference>
<proteinExistence type="predicted"/>
<keyword evidence="2" id="KW-0863">Zinc-finger</keyword>
<feature type="domain" description="BED-type" evidence="5">
    <location>
        <begin position="61"/>
        <end position="99"/>
    </location>
</feature>
<dbReference type="InterPro" id="IPR003656">
    <property type="entry name" value="Znf_BED"/>
</dbReference>
<evidence type="ECO:0000256" key="4">
    <source>
        <dbReference type="SAM" id="MobiDB-lite"/>
    </source>
</evidence>
<evidence type="ECO:0000313" key="6">
    <source>
        <dbReference type="EMBL" id="CAI9099485.1"/>
    </source>
</evidence>
<evidence type="ECO:0000259" key="5">
    <source>
        <dbReference type="Pfam" id="PF02892"/>
    </source>
</evidence>
<dbReference type="Pfam" id="PF02892">
    <property type="entry name" value="zf-BED"/>
    <property type="match status" value="1"/>
</dbReference>
<gene>
    <name evidence="6" type="ORF">OLC1_LOCUS9501</name>
</gene>
<dbReference type="Proteomes" id="UP001161247">
    <property type="component" value="Chromosome 3"/>
</dbReference>
<dbReference type="EMBL" id="OX459120">
    <property type="protein sequence ID" value="CAI9099485.1"/>
    <property type="molecule type" value="Genomic_DNA"/>
</dbReference>
<evidence type="ECO:0000256" key="2">
    <source>
        <dbReference type="ARBA" id="ARBA00022771"/>
    </source>
</evidence>
<protein>
    <submittedName>
        <fullName evidence="6">OLC1v1036312C1</fullName>
    </submittedName>
</protein>
<accession>A0AAV1CVR2</accession>
<reference evidence="6" key="1">
    <citation type="submission" date="2023-03" db="EMBL/GenBank/DDBJ databases">
        <authorList>
            <person name="Julca I."/>
        </authorList>
    </citation>
    <scope>NUCLEOTIDE SEQUENCE</scope>
</reference>
<evidence type="ECO:0000256" key="3">
    <source>
        <dbReference type="ARBA" id="ARBA00022833"/>
    </source>
</evidence>
<keyword evidence="3" id="KW-0862">Zinc</keyword>
<name>A0AAV1CVR2_OLDCO</name>
<organism evidence="6 7">
    <name type="scientific">Oldenlandia corymbosa var. corymbosa</name>
    <dbReference type="NCBI Taxonomy" id="529605"/>
    <lineage>
        <taxon>Eukaryota</taxon>
        <taxon>Viridiplantae</taxon>
        <taxon>Streptophyta</taxon>
        <taxon>Embryophyta</taxon>
        <taxon>Tracheophyta</taxon>
        <taxon>Spermatophyta</taxon>
        <taxon>Magnoliopsida</taxon>
        <taxon>eudicotyledons</taxon>
        <taxon>Gunneridae</taxon>
        <taxon>Pentapetalae</taxon>
        <taxon>asterids</taxon>
        <taxon>lamiids</taxon>
        <taxon>Gentianales</taxon>
        <taxon>Rubiaceae</taxon>
        <taxon>Rubioideae</taxon>
        <taxon>Spermacoceae</taxon>
        <taxon>Hedyotis-Oldenlandia complex</taxon>
        <taxon>Oldenlandia</taxon>
    </lineage>
</organism>
<keyword evidence="7" id="KW-1185">Reference proteome</keyword>
<feature type="region of interest" description="Disordered" evidence="4">
    <location>
        <begin position="123"/>
        <end position="142"/>
    </location>
</feature>
<feature type="region of interest" description="Disordered" evidence="4">
    <location>
        <begin position="30"/>
        <end position="56"/>
    </location>
</feature>
<dbReference type="AlphaFoldDB" id="A0AAV1CVR2"/>
<evidence type="ECO:0000313" key="7">
    <source>
        <dbReference type="Proteomes" id="UP001161247"/>
    </source>
</evidence>
<dbReference type="GO" id="GO:0003677">
    <property type="term" value="F:DNA binding"/>
    <property type="evidence" value="ECO:0007669"/>
    <property type="project" value="InterPro"/>
</dbReference>